<dbReference type="AlphaFoldDB" id="A0A8C4Q232"/>
<organism evidence="1 2">
    <name type="scientific">Eptatretus burgeri</name>
    <name type="common">Inshore hagfish</name>
    <dbReference type="NCBI Taxonomy" id="7764"/>
    <lineage>
        <taxon>Eukaryota</taxon>
        <taxon>Metazoa</taxon>
        <taxon>Chordata</taxon>
        <taxon>Craniata</taxon>
        <taxon>Vertebrata</taxon>
        <taxon>Cyclostomata</taxon>
        <taxon>Myxini</taxon>
        <taxon>Myxiniformes</taxon>
        <taxon>Myxinidae</taxon>
        <taxon>Eptatretinae</taxon>
        <taxon>Eptatretus</taxon>
    </lineage>
</organism>
<reference evidence="1" key="1">
    <citation type="submission" date="2025-08" db="UniProtKB">
        <authorList>
            <consortium name="Ensembl"/>
        </authorList>
    </citation>
    <scope>IDENTIFICATION</scope>
</reference>
<evidence type="ECO:0000313" key="1">
    <source>
        <dbReference type="Ensembl" id="ENSEBUP00000008784.1"/>
    </source>
</evidence>
<protein>
    <submittedName>
        <fullName evidence="1">Uncharacterized protein</fullName>
    </submittedName>
</protein>
<proteinExistence type="predicted"/>
<reference evidence="1" key="2">
    <citation type="submission" date="2025-09" db="UniProtKB">
        <authorList>
            <consortium name="Ensembl"/>
        </authorList>
    </citation>
    <scope>IDENTIFICATION</scope>
</reference>
<accession>A0A8C4Q232</accession>
<dbReference type="Proteomes" id="UP000694388">
    <property type="component" value="Unplaced"/>
</dbReference>
<keyword evidence="2" id="KW-1185">Reference proteome</keyword>
<name>A0A8C4Q232_EPTBU</name>
<dbReference type="Ensembl" id="ENSEBUT00000009296.1">
    <property type="protein sequence ID" value="ENSEBUP00000008784.1"/>
    <property type="gene ID" value="ENSEBUG00000005675.1"/>
</dbReference>
<sequence>MAVAFSSHFLLQPSVTQRLQEQFPSPQMLEALLRTLPLPPSMTCVRVAAGHTHCQAAATLQEHLCQSAAFDNARDCVTMDHPQLPDVLLVPVLGPRT</sequence>
<evidence type="ECO:0000313" key="2">
    <source>
        <dbReference type="Proteomes" id="UP000694388"/>
    </source>
</evidence>